<comment type="caution">
    <text evidence="1">The sequence shown here is derived from an EMBL/GenBank/DDBJ whole genome shotgun (WGS) entry which is preliminary data.</text>
</comment>
<sequence length="70" mass="7620">MHESLRELLRCVQLRAAGNFGKHGAVSLLQQTPTNGGRKKGPLKLECAFFAEMLGEDDALNIAALYQFGS</sequence>
<keyword evidence="2" id="KW-1185">Reference proteome</keyword>
<dbReference type="EMBL" id="JBBWWR010000020">
    <property type="protein sequence ID" value="KAK8940369.1"/>
    <property type="molecule type" value="Genomic_DNA"/>
</dbReference>
<organism evidence="1 2">
    <name type="scientific">Platanthera guangdongensis</name>
    <dbReference type="NCBI Taxonomy" id="2320717"/>
    <lineage>
        <taxon>Eukaryota</taxon>
        <taxon>Viridiplantae</taxon>
        <taxon>Streptophyta</taxon>
        <taxon>Embryophyta</taxon>
        <taxon>Tracheophyta</taxon>
        <taxon>Spermatophyta</taxon>
        <taxon>Magnoliopsida</taxon>
        <taxon>Liliopsida</taxon>
        <taxon>Asparagales</taxon>
        <taxon>Orchidaceae</taxon>
        <taxon>Orchidoideae</taxon>
        <taxon>Orchideae</taxon>
        <taxon>Orchidinae</taxon>
        <taxon>Platanthera</taxon>
    </lineage>
</organism>
<evidence type="ECO:0000313" key="1">
    <source>
        <dbReference type="EMBL" id="KAK8940369.1"/>
    </source>
</evidence>
<name>A0ABR2LH75_9ASPA</name>
<evidence type="ECO:0000313" key="2">
    <source>
        <dbReference type="Proteomes" id="UP001412067"/>
    </source>
</evidence>
<reference evidence="1 2" key="1">
    <citation type="journal article" date="2022" name="Nat. Plants">
        <title>Genomes of leafy and leafless Platanthera orchids illuminate the evolution of mycoheterotrophy.</title>
        <authorList>
            <person name="Li M.H."/>
            <person name="Liu K.W."/>
            <person name="Li Z."/>
            <person name="Lu H.C."/>
            <person name="Ye Q.L."/>
            <person name="Zhang D."/>
            <person name="Wang J.Y."/>
            <person name="Li Y.F."/>
            <person name="Zhong Z.M."/>
            <person name="Liu X."/>
            <person name="Yu X."/>
            <person name="Liu D.K."/>
            <person name="Tu X.D."/>
            <person name="Liu B."/>
            <person name="Hao Y."/>
            <person name="Liao X.Y."/>
            <person name="Jiang Y.T."/>
            <person name="Sun W.H."/>
            <person name="Chen J."/>
            <person name="Chen Y.Q."/>
            <person name="Ai Y."/>
            <person name="Zhai J.W."/>
            <person name="Wu S.S."/>
            <person name="Zhou Z."/>
            <person name="Hsiao Y.Y."/>
            <person name="Wu W.L."/>
            <person name="Chen Y.Y."/>
            <person name="Lin Y.F."/>
            <person name="Hsu J.L."/>
            <person name="Li C.Y."/>
            <person name="Wang Z.W."/>
            <person name="Zhao X."/>
            <person name="Zhong W.Y."/>
            <person name="Ma X.K."/>
            <person name="Ma L."/>
            <person name="Huang J."/>
            <person name="Chen G.Z."/>
            <person name="Huang M.Z."/>
            <person name="Huang L."/>
            <person name="Peng D.H."/>
            <person name="Luo Y.B."/>
            <person name="Zou S.Q."/>
            <person name="Chen S.P."/>
            <person name="Lan S."/>
            <person name="Tsai W.C."/>
            <person name="Van de Peer Y."/>
            <person name="Liu Z.J."/>
        </authorList>
    </citation>
    <scope>NUCLEOTIDE SEQUENCE [LARGE SCALE GENOMIC DNA]</scope>
    <source>
        <strain evidence="1">Lor288</strain>
    </source>
</reference>
<proteinExistence type="predicted"/>
<protein>
    <submittedName>
        <fullName evidence="1">Uncharacterized protein</fullName>
    </submittedName>
</protein>
<dbReference type="Proteomes" id="UP001412067">
    <property type="component" value="Unassembled WGS sequence"/>
</dbReference>
<accession>A0ABR2LH75</accession>
<gene>
    <name evidence="1" type="ORF">KSP40_PGU018209</name>
</gene>